<dbReference type="PROSITE" id="PS51186">
    <property type="entry name" value="GNAT"/>
    <property type="match status" value="1"/>
</dbReference>
<dbReference type="PANTHER" id="PTHR43072">
    <property type="entry name" value="N-ACETYLTRANSFERASE"/>
    <property type="match status" value="1"/>
</dbReference>
<dbReference type="RefSeq" id="WP_115752407.1">
    <property type="nucleotide sequence ID" value="NZ_LARY01000001.1"/>
</dbReference>
<dbReference type="EMBL" id="LARY01000001">
    <property type="protein sequence ID" value="RDX02718.1"/>
    <property type="molecule type" value="Genomic_DNA"/>
</dbReference>
<keyword evidence="5" id="KW-1185">Reference proteome</keyword>
<reference evidence="5" key="1">
    <citation type="submission" date="2015-04" db="EMBL/GenBank/DDBJ databases">
        <authorList>
            <person name="Schardt J."/>
            <person name="Mueller-Herbst S."/>
            <person name="Scherer S."/>
            <person name="Huptas C."/>
        </authorList>
    </citation>
    <scope>NUCLEOTIDE SEQUENCE [LARGE SCALE GENOMIC DNA]</scope>
    <source>
        <strain evidence="5">Kiel-L1</strain>
    </source>
</reference>
<evidence type="ECO:0000259" key="3">
    <source>
        <dbReference type="PROSITE" id="PS51186"/>
    </source>
</evidence>
<dbReference type="GO" id="GO:0016747">
    <property type="term" value="F:acyltransferase activity, transferring groups other than amino-acyl groups"/>
    <property type="evidence" value="ECO:0007669"/>
    <property type="project" value="InterPro"/>
</dbReference>
<evidence type="ECO:0000256" key="1">
    <source>
        <dbReference type="ARBA" id="ARBA00022679"/>
    </source>
</evidence>
<gene>
    <name evidence="4" type="ORF">UR08_04215</name>
</gene>
<dbReference type="CDD" id="cd04301">
    <property type="entry name" value="NAT_SF"/>
    <property type="match status" value="1"/>
</dbReference>
<dbReference type="Proteomes" id="UP000257055">
    <property type="component" value="Unassembled WGS sequence"/>
</dbReference>
<dbReference type="InterPro" id="IPR000182">
    <property type="entry name" value="GNAT_dom"/>
</dbReference>
<accession>A0A3D8TUN1</accession>
<evidence type="ECO:0000256" key="2">
    <source>
        <dbReference type="ARBA" id="ARBA00023315"/>
    </source>
</evidence>
<protein>
    <submittedName>
        <fullName evidence="4">Phosphinothricin acetyltransferase</fullName>
    </submittedName>
</protein>
<keyword evidence="1 4" id="KW-0808">Transferase</keyword>
<feature type="domain" description="N-acetyltransferase" evidence="3">
    <location>
        <begin position="6"/>
        <end position="161"/>
    </location>
</feature>
<dbReference type="Gene3D" id="3.40.630.30">
    <property type="match status" value="1"/>
</dbReference>
<evidence type="ECO:0000313" key="4">
    <source>
        <dbReference type="EMBL" id="RDX02718.1"/>
    </source>
</evidence>
<proteinExistence type="predicted"/>
<sequence>MKTEKIRLSEISKENYDQVRKIYQQGIDTGNASFQTVALDFKSFDTKYLAACRLTALEEDTDKVLGWAALLPVSTMDSYRGVAELSLYVAEEARGRGVGKFLMEQLIEASEKAGFWTLQSLIFPENEGSLALHHAFGFKTLCIHELLGEMNGVFRDVARLERRSSKF</sequence>
<keyword evidence="2" id="KW-0012">Acyltransferase</keyword>
<dbReference type="Pfam" id="PF00583">
    <property type="entry name" value="Acetyltransf_1"/>
    <property type="match status" value="1"/>
</dbReference>
<dbReference type="AlphaFoldDB" id="A0A3D8TUN1"/>
<evidence type="ECO:0000313" key="5">
    <source>
        <dbReference type="Proteomes" id="UP000257055"/>
    </source>
</evidence>
<organism evidence="4 5">
    <name type="scientific">Listeria kieliensis</name>
    <dbReference type="NCBI Taxonomy" id="1621700"/>
    <lineage>
        <taxon>Bacteria</taxon>
        <taxon>Bacillati</taxon>
        <taxon>Bacillota</taxon>
        <taxon>Bacilli</taxon>
        <taxon>Bacillales</taxon>
        <taxon>Listeriaceae</taxon>
        <taxon>Listeria</taxon>
    </lineage>
</organism>
<dbReference type="InterPro" id="IPR016181">
    <property type="entry name" value="Acyl_CoA_acyltransferase"/>
</dbReference>
<dbReference type="SUPFAM" id="SSF55729">
    <property type="entry name" value="Acyl-CoA N-acyltransferases (Nat)"/>
    <property type="match status" value="1"/>
</dbReference>
<dbReference type="PANTHER" id="PTHR43072:SF23">
    <property type="entry name" value="UPF0039 PROTEIN C11D3.02C"/>
    <property type="match status" value="1"/>
</dbReference>
<name>A0A3D8TUN1_9LIST</name>
<comment type="caution">
    <text evidence="4">The sequence shown here is derived from an EMBL/GenBank/DDBJ whole genome shotgun (WGS) entry which is preliminary data.</text>
</comment>